<protein>
    <submittedName>
        <fullName evidence="2">DUF58 domain-containing protein</fullName>
    </submittedName>
</protein>
<dbReference type="EMBL" id="BAABHA010000002">
    <property type="protein sequence ID" value="GAA4378931.1"/>
    <property type="molecule type" value="Genomic_DNA"/>
</dbReference>
<dbReference type="SUPFAM" id="SSF53300">
    <property type="entry name" value="vWA-like"/>
    <property type="match status" value="1"/>
</dbReference>
<sequence>MLDAAALHALNDLSLVARLIADGAQAGLHPSRRRGEGIEFSQYRPYQPGDDLRRLDWRLAARSDRYYLRESDVDTRLTARLLLDASASMNHLDAAGVSKLQYARLLLAGLAYIAHHQGDAVGLYALHHSGLQTVPPSADAGQLPRIYHALRQLSATGTFPATAVLAPLLARRGASVTIVVSDLYDVGPEHPSSPLAQLLRQLRAAGGEVLVLHLLARNEYDLDYPASAMLEDLETGQRLQLDVTQRATYQTQLQQWLRETEQTVRGYGLYYHRLFTDEVPAQALRQVLRGQLRSPV</sequence>
<gene>
    <name evidence="2" type="ORF">GCM10023186_15940</name>
</gene>
<dbReference type="Pfam" id="PF01882">
    <property type="entry name" value="DUF58"/>
    <property type="match status" value="1"/>
</dbReference>
<dbReference type="Proteomes" id="UP001500454">
    <property type="component" value="Unassembled WGS sequence"/>
</dbReference>
<organism evidence="2 3">
    <name type="scientific">Hymenobacter koreensis</name>
    <dbReference type="NCBI Taxonomy" id="1084523"/>
    <lineage>
        <taxon>Bacteria</taxon>
        <taxon>Pseudomonadati</taxon>
        <taxon>Bacteroidota</taxon>
        <taxon>Cytophagia</taxon>
        <taxon>Cytophagales</taxon>
        <taxon>Hymenobacteraceae</taxon>
        <taxon>Hymenobacter</taxon>
    </lineage>
</organism>
<dbReference type="RefSeq" id="WP_345222912.1">
    <property type="nucleotide sequence ID" value="NZ_BAABHA010000002.1"/>
</dbReference>
<feature type="domain" description="DUF58" evidence="1">
    <location>
        <begin position="42"/>
        <end position="251"/>
    </location>
</feature>
<proteinExistence type="predicted"/>
<accession>A0ABP8IXN1</accession>
<evidence type="ECO:0000259" key="1">
    <source>
        <dbReference type="Pfam" id="PF01882"/>
    </source>
</evidence>
<reference evidence="3" key="1">
    <citation type="journal article" date="2019" name="Int. J. Syst. Evol. Microbiol.">
        <title>The Global Catalogue of Microorganisms (GCM) 10K type strain sequencing project: providing services to taxonomists for standard genome sequencing and annotation.</title>
        <authorList>
            <consortium name="The Broad Institute Genomics Platform"/>
            <consortium name="The Broad Institute Genome Sequencing Center for Infectious Disease"/>
            <person name="Wu L."/>
            <person name="Ma J."/>
        </authorList>
    </citation>
    <scope>NUCLEOTIDE SEQUENCE [LARGE SCALE GENOMIC DNA]</scope>
    <source>
        <strain evidence="3">JCM 17924</strain>
    </source>
</reference>
<comment type="caution">
    <text evidence="2">The sequence shown here is derived from an EMBL/GenBank/DDBJ whole genome shotgun (WGS) entry which is preliminary data.</text>
</comment>
<dbReference type="InterPro" id="IPR036465">
    <property type="entry name" value="vWFA_dom_sf"/>
</dbReference>
<dbReference type="Gene3D" id="3.40.50.410">
    <property type="entry name" value="von Willebrand factor, type A domain"/>
    <property type="match status" value="1"/>
</dbReference>
<evidence type="ECO:0000313" key="3">
    <source>
        <dbReference type="Proteomes" id="UP001500454"/>
    </source>
</evidence>
<dbReference type="PANTHER" id="PTHR33608:SF7">
    <property type="entry name" value="DUF58 DOMAIN-CONTAINING PROTEIN"/>
    <property type="match status" value="1"/>
</dbReference>
<dbReference type="PANTHER" id="PTHR33608">
    <property type="entry name" value="BLL2464 PROTEIN"/>
    <property type="match status" value="1"/>
</dbReference>
<evidence type="ECO:0000313" key="2">
    <source>
        <dbReference type="EMBL" id="GAA4378931.1"/>
    </source>
</evidence>
<dbReference type="InterPro" id="IPR002881">
    <property type="entry name" value="DUF58"/>
</dbReference>
<keyword evidence="3" id="KW-1185">Reference proteome</keyword>
<name>A0ABP8IXN1_9BACT</name>